<dbReference type="PANTHER" id="PTHR14969">
    <property type="entry name" value="SPHINGOSINE-1-PHOSPHATE PHOSPHOHYDROLASE"/>
    <property type="match status" value="1"/>
</dbReference>
<evidence type="ECO:0000256" key="8">
    <source>
        <dbReference type="ARBA" id="ARBA00032707"/>
    </source>
</evidence>
<feature type="transmembrane region" description="Helical" evidence="10">
    <location>
        <begin position="39"/>
        <end position="59"/>
    </location>
</feature>
<evidence type="ECO:0000313" key="12">
    <source>
        <dbReference type="EMBL" id="GHG62009.1"/>
    </source>
</evidence>
<feature type="domain" description="Phosphatidic acid phosphatase type 2/haloperoxidase" evidence="11">
    <location>
        <begin position="68"/>
        <end position="178"/>
    </location>
</feature>
<dbReference type="EC" id="3.6.1.27" evidence="2"/>
<dbReference type="SMART" id="SM00014">
    <property type="entry name" value="acidPPc"/>
    <property type="match status" value="1"/>
</dbReference>
<protein>
    <recommendedName>
        <fullName evidence="2">undecaprenyl-diphosphate phosphatase</fullName>
        <ecNumber evidence="2">3.6.1.27</ecNumber>
    </recommendedName>
    <alternativeName>
        <fullName evidence="8">Undecaprenyl pyrophosphate phosphatase</fullName>
    </alternativeName>
</protein>
<dbReference type="EMBL" id="BNAO01000001">
    <property type="protein sequence ID" value="GHG62009.1"/>
    <property type="molecule type" value="Genomic_DNA"/>
</dbReference>
<comment type="subcellular location">
    <subcellularLocation>
        <location evidence="1">Cell membrane</location>
        <topology evidence="1">Multi-pass membrane protein</topology>
    </subcellularLocation>
</comment>
<keyword evidence="4 10" id="KW-0812">Transmembrane</keyword>
<evidence type="ECO:0000256" key="9">
    <source>
        <dbReference type="ARBA" id="ARBA00047594"/>
    </source>
</evidence>
<dbReference type="InterPro" id="IPR036938">
    <property type="entry name" value="PAP2/HPO_sf"/>
</dbReference>
<evidence type="ECO:0000313" key="13">
    <source>
        <dbReference type="Proteomes" id="UP000659697"/>
    </source>
</evidence>
<keyword evidence="6 10" id="KW-1133">Transmembrane helix</keyword>
<dbReference type="Gene3D" id="1.20.144.10">
    <property type="entry name" value="Phosphatidic acid phosphatase type 2/haloperoxidase"/>
    <property type="match status" value="1"/>
</dbReference>
<evidence type="ECO:0000256" key="2">
    <source>
        <dbReference type="ARBA" id="ARBA00012374"/>
    </source>
</evidence>
<evidence type="ECO:0000256" key="7">
    <source>
        <dbReference type="ARBA" id="ARBA00023136"/>
    </source>
</evidence>
<keyword evidence="3" id="KW-1003">Cell membrane</keyword>
<dbReference type="SUPFAM" id="SSF48317">
    <property type="entry name" value="Acid phosphatase/Vanadium-dependent haloperoxidase"/>
    <property type="match status" value="1"/>
</dbReference>
<sequence length="184" mass="20238">MYNEAAAMLLKRLEYWDHAFFCRLFARSSSQVMAKSSYWLSKSADGPLYLLLVLLLLMLDVADAWLVTQLLLLAFALELPLYLLLKNSIKRARPEQAVSLHRIVAHIIPSDTFSLPSGHTAAAFVVVTSLSLIYPACLLPLLCWGALVGLSRVMLGVHFPLDILAGMALGVLSSLAAANWLGVW</sequence>
<reference evidence="13" key="1">
    <citation type="journal article" date="2019" name="Int. J. Syst. Evol. Microbiol.">
        <title>The Global Catalogue of Microorganisms (GCM) 10K type strain sequencing project: providing services to taxonomists for standard genome sequencing and annotation.</title>
        <authorList>
            <consortium name="The Broad Institute Genomics Platform"/>
            <consortium name="The Broad Institute Genome Sequencing Center for Infectious Disease"/>
            <person name="Wu L."/>
            <person name="Ma J."/>
        </authorList>
    </citation>
    <scope>NUCLEOTIDE SEQUENCE [LARGE SCALE GENOMIC DNA]</scope>
    <source>
        <strain evidence="13">CGMCC 1.7003</strain>
    </source>
</reference>
<dbReference type="Proteomes" id="UP000659697">
    <property type="component" value="Unassembled WGS sequence"/>
</dbReference>
<organism evidence="12 13">
    <name type="scientific">Alishewanella longhuensis</name>
    <dbReference type="NCBI Taxonomy" id="1091037"/>
    <lineage>
        <taxon>Bacteria</taxon>
        <taxon>Pseudomonadati</taxon>
        <taxon>Pseudomonadota</taxon>
        <taxon>Gammaproteobacteria</taxon>
        <taxon>Alteromonadales</taxon>
        <taxon>Alteromonadaceae</taxon>
        <taxon>Alishewanella</taxon>
    </lineage>
</organism>
<evidence type="ECO:0000259" key="11">
    <source>
        <dbReference type="SMART" id="SM00014"/>
    </source>
</evidence>
<keyword evidence="7 10" id="KW-0472">Membrane</keyword>
<accession>A0ABQ3KUI2</accession>
<evidence type="ECO:0000256" key="6">
    <source>
        <dbReference type="ARBA" id="ARBA00022989"/>
    </source>
</evidence>
<feature type="transmembrane region" description="Helical" evidence="10">
    <location>
        <begin position="121"/>
        <end position="147"/>
    </location>
</feature>
<evidence type="ECO:0000256" key="5">
    <source>
        <dbReference type="ARBA" id="ARBA00022801"/>
    </source>
</evidence>
<evidence type="ECO:0000256" key="10">
    <source>
        <dbReference type="SAM" id="Phobius"/>
    </source>
</evidence>
<evidence type="ECO:0000256" key="1">
    <source>
        <dbReference type="ARBA" id="ARBA00004651"/>
    </source>
</evidence>
<dbReference type="PANTHER" id="PTHR14969:SF62">
    <property type="entry name" value="DECAPRENYLPHOSPHORYL-5-PHOSPHORIBOSE PHOSPHATASE RV3807C-RELATED"/>
    <property type="match status" value="1"/>
</dbReference>
<keyword evidence="13" id="KW-1185">Reference proteome</keyword>
<comment type="caution">
    <text evidence="12">The sequence shown here is derived from an EMBL/GenBank/DDBJ whole genome shotgun (WGS) entry which is preliminary data.</text>
</comment>
<evidence type="ECO:0000256" key="4">
    <source>
        <dbReference type="ARBA" id="ARBA00022692"/>
    </source>
</evidence>
<keyword evidence="5" id="KW-0378">Hydrolase</keyword>
<proteinExistence type="predicted"/>
<gene>
    <name evidence="12" type="ORF">GCM10010919_06970</name>
</gene>
<feature type="transmembrane region" description="Helical" evidence="10">
    <location>
        <begin position="65"/>
        <end position="85"/>
    </location>
</feature>
<name>A0ABQ3KUI2_9ALTE</name>
<evidence type="ECO:0000256" key="3">
    <source>
        <dbReference type="ARBA" id="ARBA00022475"/>
    </source>
</evidence>
<comment type="catalytic activity">
    <reaction evidence="9">
        <text>di-trans,octa-cis-undecaprenyl diphosphate + H2O = di-trans,octa-cis-undecaprenyl phosphate + phosphate + H(+)</text>
        <dbReference type="Rhea" id="RHEA:28094"/>
        <dbReference type="ChEBI" id="CHEBI:15377"/>
        <dbReference type="ChEBI" id="CHEBI:15378"/>
        <dbReference type="ChEBI" id="CHEBI:43474"/>
        <dbReference type="ChEBI" id="CHEBI:58405"/>
        <dbReference type="ChEBI" id="CHEBI:60392"/>
        <dbReference type="EC" id="3.6.1.27"/>
    </reaction>
</comment>
<dbReference type="InterPro" id="IPR000326">
    <property type="entry name" value="PAP2/HPO"/>
</dbReference>
<feature type="transmembrane region" description="Helical" evidence="10">
    <location>
        <begin position="159"/>
        <end position="181"/>
    </location>
</feature>
<dbReference type="Pfam" id="PF01569">
    <property type="entry name" value="PAP2"/>
    <property type="match status" value="1"/>
</dbReference>